<reference evidence="1 2" key="1">
    <citation type="submission" date="2017-11" db="EMBL/GenBank/DDBJ databases">
        <title>De novo assembly and phasing of dikaryotic genomes from two isolates of Puccinia coronata f. sp. avenae, the causal agent of oat crown rust.</title>
        <authorList>
            <person name="Miller M.E."/>
            <person name="Zhang Y."/>
            <person name="Omidvar V."/>
            <person name="Sperschneider J."/>
            <person name="Schwessinger B."/>
            <person name="Raley C."/>
            <person name="Palmer J.M."/>
            <person name="Garnica D."/>
            <person name="Upadhyaya N."/>
            <person name="Rathjen J."/>
            <person name="Taylor J.M."/>
            <person name="Park R.F."/>
            <person name="Dodds P.N."/>
            <person name="Hirsch C.D."/>
            <person name="Kianian S.F."/>
            <person name="Figueroa M."/>
        </authorList>
    </citation>
    <scope>NUCLEOTIDE SEQUENCE [LARGE SCALE GENOMIC DNA]</scope>
    <source>
        <strain evidence="1">12SD80</strain>
    </source>
</reference>
<dbReference type="AlphaFoldDB" id="A0A2N5TX49"/>
<evidence type="ECO:0000313" key="1">
    <source>
        <dbReference type="EMBL" id="PLW30070.1"/>
    </source>
</evidence>
<evidence type="ECO:0000313" key="2">
    <source>
        <dbReference type="Proteomes" id="UP000235392"/>
    </source>
</evidence>
<gene>
    <name evidence="1" type="ORF">PCASD_17428</name>
</gene>
<dbReference type="Proteomes" id="UP000235392">
    <property type="component" value="Unassembled WGS sequence"/>
</dbReference>
<organism evidence="1 2">
    <name type="scientific">Puccinia coronata f. sp. avenae</name>
    <dbReference type="NCBI Taxonomy" id="200324"/>
    <lineage>
        <taxon>Eukaryota</taxon>
        <taxon>Fungi</taxon>
        <taxon>Dikarya</taxon>
        <taxon>Basidiomycota</taxon>
        <taxon>Pucciniomycotina</taxon>
        <taxon>Pucciniomycetes</taxon>
        <taxon>Pucciniales</taxon>
        <taxon>Pucciniaceae</taxon>
        <taxon>Puccinia</taxon>
    </lineage>
</organism>
<comment type="caution">
    <text evidence="1">The sequence shown here is derived from an EMBL/GenBank/DDBJ whole genome shotgun (WGS) entry which is preliminary data.</text>
</comment>
<name>A0A2N5TX49_9BASI</name>
<protein>
    <submittedName>
        <fullName evidence="1">Uncharacterized protein</fullName>
    </submittedName>
</protein>
<proteinExistence type="predicted"/>
<feature type="non-terminal residue" evidence="1">
    <location>
        <position position="1"/>
    </location>
</feature>
<accession>A0A2N5TX49</accession>
<sequence>HHDGMDTSAEPQILQEGWLIELACRLGWSTALIQGSRAASTALQSLSKDHTASRVLGGGGRLSIRRALT</sequence>
<dbReference type="EMBL" id="PGCI01000310">
    <property type="protein sequence ID" value="PLW30070.1"/>
    <property type="molecule type" value="Genomic_DNA"/>
</dbReference>